<feature type="domain" description="SCP" evidence="2">
    <location>
        <begin position="144"/>
        <end position="256"/>
    </location>
</feature>
<evidence type="ECO:0000256" key="1">
    <source>
        <dbReference type="SAM" id="MobiDB-lite"/>
    </source>
</evidence>
<feature type="compositionally biased region" description="Polar residues" evidence="1">
    <location>
        <begin position="13"/>
        <end position="22"/>
    </location>
</feature>
<feature type="compositionally biased region" description="Basic and acidic residues" evidence="1">
    <location>
        <begin position="27"/>
        <end position="58"/>
    </location>
</feature>
<dbReference type="Pfam" id="PF00188">
    <property type="entry name" value="CAP"/>
    <property type="match status" value="1"/>
</dbReference>
<feature type="region of interest" description="Disordered" evidence="1">
    <location>
        <begin position="1"/>
        <end position="133"/>
    </location>
</feature>
<feature type="compositionally biased region" description="Low complexity" evidence="1">
    <location>
        <begin position="68"/>
        <end position="80"/>
    </location>
</feature>
<evidence type="ECO:0000259" key="2">
    <source>
        <dbReference type="Pfam" id="PF00188"/>
    </source>
</evidence>
<dbReference type="EMBL" id="QTKX01000001">
    <property type="protein sequence ID" value="MBS8263116.1"/>
    <property type="molecule type" value="Genomic_DNA"/>
</dbReference>
<dbReference type="Proteomes" id="UP000761411">
    <property type="component" value="Unassembled WGS sequence"/>
</dbReference>
<keyword evidence="4" id="KW-1185">Reference proteome</keyword>
<dbReference type="CDD" id="cd05379">
    <property type="entry name" value="CAP_bacterial"/>
    <property type="match status" value="1"/>
</dbReference>
<proteinExistence type="predicted"/>
<protein>
    <submittedName>
        <fullName evidence="3">Sporulation protein</fullName>
    </submittedName>
</protein>
<organism evidence="3 4">
    <name type="scientific">Mesobacillus boroniphilus</name>
    <dbReference type="NCBI Taxonomy" id="308892"/>
    <lineage>
        <taxon>Bacteria</taxon>
        <taxon>Bacillati</taxon>
        <taxon>Bacillota</taxon>
        <taxon>Bacilli</taxon>
        <taxon>Bacillales</taxon>
        <taxon>Bacillaceae</taxon>
        <taxon>Mesobacillus</taxon>
    </lineage>
</organism>
<gene>
    <name evidence="3" type="ORF">DYI25_01540</name>
</gene>
<dbReference type="InterPro" id="IPR014258">
    <property type="entry name" value="CAP_domain_YkwD-like"/>
</dbReference>
<dbReference type="InterPro" id="IPR035940">
    <property type="entry name" value="CAP_sf"/>
</dbReference>
<dbReference type="PANTHER" id="PTHR31157:SF1">
    <property type="entry name" value="SCP DOMAIN-CONTAINING PROTEIN"/>
    <property type="match status" value="1"/>
</dbReference>
<sequence length="259" mass="27942">MQMPNGKGFITIDPNSYSTGIPSSKYPHMEMNKGRLKLTEEQQADLDKMLAELQRRTGVDIPELNQGAAPAPAPNQGAAPAPAPTPRAVPAPDKDTVPAPEQGAAPAPEREAAPAPTQEAAPAPEQKATPTGTEISAFEARVIDLTNEQRRKNGLGNLQPDTALSNVAQEKSNDMQAKNYFSHTSPTYGSPFDMMRDFGVSYKSAGENIAMGQRSAEEVVNAWMNSEGHRKNILSPNFTHIGVGHTSEGNYWTQMFISK</sequence>
<feature type="compositionally biased region" description="Low complexity" evidence="1">
    <location>
        <begin position="98"/>
        <end position="131"/>
    </location>
</feature>
<dbReference type="SUPFAM" id="SSF55797">
    <property type="entry name" value="PR-1-like"/>
    <property type="match status" value="1"/>
</dbReference>
<dbReference type="NCBIfam" id="TIGR02909">
    <property type="entry name" value="spore_YkwD"/>
    <property type="match status" value="1"/>
</dbReference>
<dbReference type="AlphaFoldDB" id="A0A944CJ08"/>
<accession>A0A944CJ08</accession>
<dbReference type="PANTHER" id="PTHR31157">
    <property type="entry name" value="SCP DOMAIN-CONTAINING PROTEIN"/>
    <property type="match status" value="1"/>
</dbReference>
<dbReference type="Gene3D" id="3.40.33.10">
    <property type="entry name" value="CAP"/>
    <property type="match status" value="1"/>
</dbReference>
<reference evidence="3 4" key="1">
    <citation type="journal article" date="2021" name="Microorganisms">
        <title>Bacterial Dimethylsulfoniopropionate Biosynthesis in the East China Sea.</title>
        <authorList>
            <person name="Liu J."/>
            <person name="Zhang Y."/>
            <person name="Liu J."/>
            <person name="Zhong H."/>
            <person name="Williams B.T."/>
            <person name="Zheng Y."/>
            <person name="Curson A.R.J."/>
            <person name="Sun C."/>
            <person name="Sun H."/>
            <person name="Song D."/>
            <person name="Wagner Mackenzie B."/>
            <person name="Bermejo Martinez A."/>
            <person name="Todd J.D."/>
            <person name="Zhang X.H."/>
        </authorList>
    </citation>
    <scope>NUCLEOTIDE SEQUENCE [LARGE SCALE GENOMIC DNA]</scope>
    <source>
        <strain evidence="3 4">ESS08</strain>
    </source>
</reference>
<evidence type="ECO:0000313" key="4">
    <source>
        <dbReference type="Proteomes" id="UP000761411"/>
    </source>
</evidence>
<comment type="caution">
    <text evidence="3">The sequence shown here is derived from an EMBL/GenBank/DDBJ whole genome shotgun (WGS) entry which is preliminary data.</text>
</comment>
<evidence type="ECO:0000313" key="3">
    <source>
        <dbReference type="EMBL" id="MBS8263116.1"/>
    </source>
</evidence>
<name>A0A944CJ08_9BACI</name>
<dbReference type="InterPro" id="IPR014044">
    <property type="entry name" value="CAP_dom"/>
</dbReference>